<evidence type="ECO:0000313" key="2">
    <source>
        <dbReference type="Proteomes" id="UP000034646"/>
    </source>
</evidence>
<proteinExistence type="predicted"/>
<protein>
    <submittedName>
        <fullName evidence="1">Uncharacterized protein</fullName>
    </submittedName>
</protein>
<evidence type="ECO:0000313" key="1">
    <source>
        <dbReference type="EMBL" id="KKS99078.1"/>
    </source>
</evidence>
<dbReference type="AlphaFoldDB" id="A0A0G1GJY4"/>
<dbReference type="Proteomes" id="UP000034646">
    <property type="component" value="Unassembled WGS sequence"/>
</dbReference>
<accession>A0A0G1GJY4</accession>
<sequence>MLYQEWVLSWQGNKLAQEWFDSDYKDRVPGLRTESAKRLAHQMKDSNPQEWWWSQFVKDDVAIDLEKLLGKSKK</sequence>
<name>A0A0G1GJY4_9BACT</name>
<gene>
    <name evidence="1" type="ORF">UV76_C0026G0007</name>
</gene>
<dbReference type="EMBL" id="LCFS01000026">
    <property type="protein sequence ID" value="KKS99078.1"/>
    <property type="molecule type" value="Genomic_DNA"/>
</dbReference>
<reference evidence="1 2" key="1">
    <citation type="journal article" date="2015" name="Nature">
        <title>rRNA introns, odd ribosomes, and small enigmatic genomes across a large radiation of phyla.</title>
        <authorList>
            <person name="Brown C.T."/>
            <person name="Hug L.A."/>
            <person name="Thomas B.C."/>
            <person name="Sharon I."/>
            <person name="Castelle C.J."/>
            <person name="Singh A."/>
            <person name="Wilkins M.J."/>
            <person name="Williams K.H."/>
            <person name="Banfield J.F."/>
        </authorList>
    </citation>
    <scope>NUCLEOTIDE SEQUENCE [LARGE SCALE GENOMIC DNA]</scope>
</reference>
<organism evidence="1 2">
    <name type="scientific">Candidatus Nomurabacteria bacterium GW2011_GWA2_43_15</name>
    <dbReference type="NCBI Taxonomy" id="1618738"/>
    <lineage>
        <taxon>Bacteria</taxon>
        <taxon>Candidatus Nomuraibacteriota</taxon>
    </lineage>
</organism>
<dbReference type="STRING" id="1618738.UV76_C0026G0007"/>
<comment type="caution">
    <text evidence="1">The sequence shown here is derived from an EMBL/GenBank/DDBJ whole genome shotgun (WGS) entry which is preliminary data.</text>
</comment>